<dbReference type="OrthoDB" id="2677451at2759"/>
<dbReference type="EMBL" id="KN827622">
    <property type="protein sequence ID" value="KIK76191.1"/>
    <property type="molecule type" value="Genomic_DNA"/>
</dbReference>
<dbReference type="InParanoid" id="A0A0D0CY93"/>
<protein>
    <submittedName>
        <fullName evidence="1">Uncharacterized protein</fullName>
    </submittedName>
</protein>
<reference evidence="1 2" key="1">
    <citation type="submission" date="2014-04" db="EMBL/GenBank/DDBJ databases">
        <authorList>
            <consortium name="DOE Joint Genome Institute"/>
            <person name="Kuo A."/>
            <person name="Kohler A."/>
            <person name="Jargeat P."/>
            <person name="Nagy L.G."/>
            <person name="Floudas D."/>
            <person name="Copeland A."/>
            <person name="Barry K.W."/>
            <person name="Cichocki N."/>
            <person name="Veneault-Fourrey C."/>
            <person name="LaButti K."/>
            <person name="Lindquist E.A."/>
            <person name="Lipzen A."/>
            <person name="Lundell T."/>
            <person name="Morin E."/>
            <person name="Murat C."/>
            <person name="Sun H."/>
            <person name="Tunlid A."/>
            <person name="Henrissat B."/>
            <person name="Grigoriev I.V."/>
            <person name="Hibbett D.S."/>
            <person name="Martin F."/>
            <person name="Nordberg H.P."/>
            <person name="Cantor M.N."/>
            <person name="Hua S.X."/>
        </authorList>
    </citation>
    <scope>NUCLEOTIDE SEQUENCE [LARGE SCALE GENOMIC DNA]</scope>
    <source>
        <strain evidence="1 2">Ve08.2h10</strain>
    </source>
</reference>
<dbReference type="HOGENOM" id="CLU_1195215_0_0_1"/>
<accession>A0A0D0CY93</accession>
<dbReference type="AlphaFoldDB" id="A0A0D0CY93"/>
<name>A0A0D0CY93_9AGAM</name>
<evidence type="ECO:0000313" key="1">
    <source>
        <dbReference type="EMBL" id="KIK76191.1"/>
    </source>
</evidence>
<organism evidence="1 2">
    <name type="scientific">Paxillus rubicundulus Ve08.2h10</name>
    <dbReference type="NCBI Taxonomy" id="930991"/>
    <lineage>
        <taxon>Eukaryota</taxon>
        <taxon>Fungi</taxon>
        <taxon>Dikarya</taxon>
        <taxon>Basidiomycota</taxon>
        <taxon>Agaricomycotina</taxon>
        <taxon>Agaricomycetes</taxon>
        <taxon>Agaricomycetidae</taxon>
        <taxon>Boletales</taxon>
        <taxon>Paxilineae</taxon>
        <taxon>Paxillaceae</taxon>
        <taxon>Paxillus</taxon>
    </lineage>
</organism>
<proteinExistence type="predicted"/>
<dbReference type="Proteomes" id="UP000054538">
    <property type="component" value="Unassembled WGS sequence"/>
</dbReference>
<evidence type="ECO:0000313" key="2">
    <source>
        <dbReference type="Proteomes" id="UP000054538"/>
    </source>
</evidence>
<sequence length="232" mass="25698">MPPFNQLSPAEQAEFHRCFPCAGWEEVAHTEPPPTQARAGKEYLTCDFWQFLGEATLTQPPNVLQFNHGTKCHCTSPVHTPGPSNSNTIPAIHLHLGDLPLTDQGGRCYLNLPSWCDTGHLSSDSEDGEDLIHFPSIKVLLRDLDQVIPAVAFMQYCAAFTGHGVFYVDSTQELSEELLINEVGMLVGVVKRFKNHTAHLARHAKKKKAQAGPIIDTLAIQKDAHQEKENVK</sequence>
<reference evidence="2" key="2">
    <citation type="submission" date="2015-01" db="EMBL/GenBank/DDBJ databases">
        <title>Evolutionary Origins and Diversification of the Mycorrhizal Mutualists.</title>
        <authorList>
            <consortium name="DOE Joint Genome Institute"/>
            <consortium name="Mycorrhizal Genomics Consortium"/>
            <person name="Kohler A."/>
            <person name="Kuo A."/>
            <person name="Nagy L.G."/>
            <person name="Floudas D."/>
            <person name="Copeland A."/>
            <person name="Barry K.W."/>
            <person name="Cichocki N."/>
            <person name="Veneault-Fourrey C."/>
            <person name="LaButti K."/>
            <person name="Lindquist E.A."/>
            <person name="Lipzen A."/>
            <person name="Lundell T."/>
            <person name="Morin E."/>
            <person name="Murat C."/>
            <person name="Riley R."/>
            <person name="Ohm R."/>
            <person name="Sun H."/>
            <person name="Tunlid A."/>
            <person name="Henrissat B."/>
            <person name="Grigoriev I.V."/>
            <person name="Hibbett D.S."/>
            <person name="Martin F."/>
        </authorList>
    </citation>
    <scope>NUCLEOTIDE SEQUENCE [LARGE SCALE GENOMIC DNA]</scope>
    <source>
        <strain evidence="2">Ve08.2h10</strain>
    </source>
</reference>
<gene>
    <name evidence="1" type="ORF">PAXRUDRAFT_28993</name>
</gene>
<keyword evidence="2" id="KW-1185">Reference proteome</keyword>